<evidence type="ECO:0000313" key="2">
    <source>
        <dbReference type="EMBL" id="SEH68260.1"/>
    </source>
</evidence>
<organism evidence="2 3">
    <name type="scientific">Paenimyroides marinum</name>
    <dbReference type="NCBI Taxonomy" id="1159016"/>
    <lineage>
        <taxon>Bacteria</taxon>
        <taxon>Pseudomonadati</taxon>
        <taxon>Bacteroidota</taxon>
        <taxon>Flavobacteriia</taxon>
        <taxon>Flavobacteriales</taxon>
        <taxon>Flavobacteriaceae</taxon>
        <taxon>Paenimyroides</taxon>
    </lineage>
</organism>
<sequence>MPFFSVVIPLYNKENFIANTIENVLQQSFQDFEIVIVDDGSTDNSFAIAQSFNDHRIKIYQQQNSGPSTARNKGIELSESNYIALLDADDVWQRNHLEELHKSISTYPNGALFCNAYQLKLQQNFTHNATYNLQNLRDIQIVKDYFSASIIHPLAWTSAVAFNKSDFWDLGGFDTKIPSGQDIDLWIKFGLNKTIVFNPAYTACYDKTVPASLSKKHIREVKYQFLNRYKNNDDKLPGFKQFLDINRYAIAIQCKYYNDDDLLRLIKKDIHPSSLTRKQRFLLKSPAFLVKLLKKAHTFLIKKNIYLTAFR</sequence>
<dbReference type="RefSeq" id="WP_091096678.1">
    <property type="nucleotide sequence ID" value="NZ_FNXE01000008.1"/>
</dbReference>
<evidence type="ECO:0000259" key="1">
    <source>
        <dbReference type="Pfam" id="PF00535"/>
    </source>
</evidence>
<dbReference type="STRING" id="1159016.SAMN02927937_00849"/>
<feature type="domain" description="Glycosyltransferase 2-like" evidence="1">
    <location>
        <begin position="5"/>
        <end position="134"/>
    </location>
</feature>
<proteinExistence type="predicted"/>
<dbReference type="InterPro" id="IPR001173">
    <property type="entry name" value="Glyco_trans_2-like"/>
</dbReference>
<dbReference type="Pfam" id="PF00535">
    <property type="entry name" value="Glycos_transf_2"/>
    <property type="match status" value="1"/>
</dbReference>
<dbReference type="EMBL" id="FNXE01000008">
    <property type="protein sequence ID" value="SEH68260.1"/>
    <property type="molecule type" value="Genomic_DNA"/>
</dbReference>
<dbReference type="CDD" id="cd00761">
    <property type="entry name" value="Glyco_tranf_GTA_type"/>
    <property type="match status" value="1"/>
</dbReference>
<dbReference type="PANTHER" id="PTHR22916">
    <property type="entry name" value="GLYCOSYLTRANSFERASE"/>
    <property type="match status" value="1"/>
</dbReference>
<dbReference type="AlphaFoldDB" id="A0A1H6K9U7"/>
<dbReference type="GO" id="GO:0016758">
    <property type="term" value="F:hexosyltransferase activity"/>
    <property type="evidence" value="ECO:0007669"/>
    <property type="project" value="UniProtKB-ARBA"/>
</dbReference>
<dbReference type="Proteomes" id="UP000199634">
    <property type="component" value="Unassembled WGS sequence"/>
</dbReference>
<dbReference type="InterPro" id="IPR029044">
    <property type="entry name" value="Nucleotide-diphossugar_trans"/>
</dbReference>
<evidence type="ECO:0000313" key="3">
    <source>
        <dbReference type="Proteomes" id="UP000199634"/>
    </source>
</evidence>
<dbReference type="OrthoDB" id="6307329at2"/>
<gene>
    <name evidence="2" type="ORF">SAMN02927937_00849</name>
</gene>
<dbReference type="PANTHER" id="PTHR22916:SF3">
    <property type="entry name" value="UDP-GLCNAC:BETAGAL BETA-1,3-N-ACETYLGLUCOSAMINYLTRANSFERASE-LIKE PROTEIN 1"/>
    <property type="match status" value="1"/>
</dbReference>
<name>A0A1H6K9U7_9FLAO</name>
<protein>
    <submittedName>
        <fullName evidence="2">Glycosyltransferase involved in cell wall bisynthesis</fullName>
    </submittedName>
</protein>
<dbReference type="Gene3D" id="3.90.550.10">
    <property type="entry name" value="Spore Coat Polysaccharide Biosynthesis Protein SpsA, Chain A"/>
    <property type="match status" value="1"/>
</dbReference>
<keyword evidence="2" id="KW-0808">Transferase</keyword>
<accession>A0A1H6K9U7</accession>
<keyword evidence="3" id="KW-1185">Reference proteome</keyword>
<reference evidence="2 3" key="1">
    <citation type="submission" date="2016-10" db="EMBL/GenBank/DDBJ databases">
        <authorList>
            <person name="de Groot N.N."/>
        </authorList>
    </citation>
    <scope>NUCLEOTIDE SEQUENCE [LARGE SCALE GENOMIC DNA]</scope>
    <source>
        <strain evidence="2 3">CGMCC 1.10825</strain>
    </source>
</reference>
<dbReference type="SUPFAM" id="SSF53448">
    <property type="entry name" value="Nucleotide-diphospho-sugar transferases"/>
    <property type="match status" value="1"/>
</dbReference>